<keyword evidence="8" id="KW-0007">Acetylation</keyword>
<dbReference type="AlphaFoldDB" id="A0A448YNI7"/>
<dbReference type="FunCoup" id="A0A448YNI7">
    <property type="interactions" value="299"/>
</dbReference>
<keyword evidence="4" id="KW-0808">Transferase</keyword>
<keyword evidence="6" id="KW-0863">Zinc-finger</keyword>
<name>A0A448YNI7_BRENA</name>
<evidence type="ECO:0000256" key="13">
    <source>
        <dbReference type="PIRSR" id="PIRSR602717-51"/>
    </source>
</evidence>
<sequence length="349" mass="41056">MPDDVQDNYGSLNYRNVRRITLGHYSFDTWFGNSAPFLPNEPELLAYNAIHNGIKRSTSHRKVIEYAKTRKPWIDTLYFCSTCFKYSDDPAIVEKHSIGCPYRAHFPGKVMYCDDEVTIRKVKGSKHKLFCQCLCVLAKFFLDNKSVFYNLEHFDFYVIYKKSDEGISTPMGFYSRELISWEDNNLSCIMVIPCYQKQHLGTKLVDFSYRLSTYQQIISGPERPLSSLGRMTFLSYWSGRLCIEFLYGSLVTFKTLTLEVISRKTGFRVNDILMTLDYMKSFLESGKKDPYTDYYTERSHEKEDDEGDFVFLTDDNYQLYIDKSRLKQWVVDHHIRDEPILKEEGLILY</sequence>
<keyword evidence="7" id="KW-0862">Zinc</keyword>
<dbReference type="InterPro" id="IPR050603">
    <property type="entry name" value="MYST_HAT"/>
</dbReference>
<dbReference type="EC" id="2.3.1.48" evidence="3"/>
<dbReference type="STRING" id="13370.A0A448YNI7"/>
<comment type="similarity">
    <text evidence="2">Belongs to the MYST (SAS/MOZ) family.</text>
</comment>
<dbReference type="Gene3D" id="1.10.10.10">
    <property type="entry name" value="Winged helix-like DNA-binding domain superfamily/Winged helix DNA-binding domain"/>
    <property type="match status" value="1"/>
</dbReference>
<dbReference type="GO" id="GO:0006355">
    <property type="term" value="P:regulation of DNA-templated transcription"/>
    <property type="evidence" value="ECO:0007669"/>
    <property type="project" value="InterPro"/>
</dbReference>
<reference evidence="15 16" key="1">
    <citation type="submission" date="2018-12" db="EMBL/GenBank/DDBJ databases">
        <authorList>
            <person name="Tiukova I."/>
            <person name="Dainat J."/>
        </authorList>
    </citation>
    <scope>NUCLEOTIDE SEQUENCE [LARGE SCALE GENOMIC DNA]</scope>
</reference>
<dbReference type="Gene3D" id="3.30.60.60">
    <property type="entry name" value="N-acetyl transferase-like"/>
    <property type="match status" value="1"/>
</dbReference>
<keyword evidence="12" id="KW-0012">Acyltransferase</keyword>
<evidence type="ECO:0000256" key="9">
    <source>
        <dbReference type="ARBA" id="ARBA00023015"/>
    </source>
</evidence>
<dbReference type="PANTHER" id="PTHR10615:SF219">
    <property type="entry name" value="HISTONE ACETYLTRANSFERASE KAT5"/>
    <property type="match status" value="1"/>
</dbReference>
<evidence type="ECO:0000256" key="10">
    <source>
        <dbReference type="ARBA" id="ARBA00023163"/>
    </source>
</evidence>
<keyword evidence="16" id="KW-1185">Reference proteome</keyword>
<dbReference type="GO" id="GO:0046972">
    <property type="term" value="F:histone H4K16 acetyltransferase activity"/>
    <property type="evidence" value="ECO:0007669"/>
    <property type="project" value="TreeGrafter"/>
</dbReference>
<dbReference type="Proteomes" id="UP000290900">
    <property type="component" value="Unassembled WGS sequence"/>
</dbReference>
<dbReference type="EMBL" id="CAACVR010000023">
    <property type="protein sequence ID" value="VEU22418.1"/>
    <property type="molecule type" value="Genomic_DNA"/>
</dbReference>
<evidence type="ECO:0000256" key="1">
    <source>
        <dbReference type="ARBA" id="ARBA00004123"/>
    </source>
</evidence>
<dbReference type="PANTHER" id="PTHR10615">
    <property type="entry name" value="HISTONE ACETYLTRANSFERASE"/>
    <property type="match status" value="1"/>
</dbReference>
<evidence type="ECO:0000256" key="2">
    <source>
        <dbReference type="ARBA" id="ARBA00010107"/>
    </source>
</evidence>
<feature type="active site" description="Proton donor/acceptor" evidence="13">
    <location>
        <position position="222"/>
    </location>
</feature>
<evidence type="ECO:0000313" key="16">
    <source>
        <dbReference type="Proteomes" id="UP000290900"/>
    </source>
</evidence>
<evidence type="ECO:0000256" key="8">
    <source>
        <dbReference type="ARBA" id="ARBA00022990"/>
    </source>
</evidence>
<keyword evidence="11" id="KW-0539">Nucleus</keyword>
<protein>
    <recommendedName>
        <fullName evidence="3">histone acetyltransferase</fullName>
        <ecNumber evidence="3">2.3.1.48</ecNumber>
    </recommendedName>
</protein>
<evidence type="ECO:0000256" key="5">
    <source>
        <dbReference type="ARBA" id="ARBA00022723"/>
    </source>
</evidence>
<dbReference type="SUPFAM" id="SSF55729">
    <property type="entry name" value="Acyl-CoA N-acyltransferases (Nat)"/>
    <property type="match status" value="1"/>
</dbReference>
<dbReference type="Gene3D" id="3.40.630.30">
    <property type="match status" value="1"/>
</dbReference>
<keyword evidence="5" id="KW-0479">Metal-binding</keyword>
<accession>A0A448YNI7</accession>
<evidence type="ECO:0000259" key="14">
    <source>
        <dbReference type="PROSITE" id="PS51726"/>
    </source>
</evidence>
<evidence type="ECO:0000256" key="6">
    <source>
        <dbReference type="ARBA" id="ARBA00022771"/>
    </source>
</evidence>
<evidence type="ECO:0000256" key="7">
    <source>
        <dbReference type="ARBA" id="ARBA00022833"/>
    </source>
</evidence>
<evidence type="ECO:0000256" key="11">
    <source>
        <dbReference type="ARBA" id="ARBA00023242"/>
    </source>
</evidence>
<keyword evidence="9" id="KW-0805">Transcription regulation</keyword>
<dbReference type="OrthoDB" id="787137at2759"/>
<feature type="domain" description="MYST-type HAT" evidence="14">
    <location>
        <begin position="12"/>
        <end position="331"/>
    </location>
</feature>
<dbReference type="InterPro" id="IPR016181">
    <property type="entry name" value="Acyl_CoA_acyltransferase"/>
</dbReference>
<proteinExistence type="inferred from homology"/>
<gene>
    <name evidence="15" type="ORF">BRENAR_LOCUS3149</name>
</gene>
<dbReference type="InterPro" id="IPR002717">
    <property type="entry name" value="HAT_MYST-type"/>
</dbReference>
<dbReference type="InParanoid" id="A0A448YNI7"/>
<evidence type="ECO:0000256" key="12">
    <source>
        <dbReference type="ARBA" id="ARBA00023315"/>
    </source>
</evidence>
<dbReference type="Pfam" id="PF01853">
    <property type="entry name" value="MOZ_SAS"/>
    <property type="match status" value="1"/>
</dbReference>
<comment type="subcellular location">
    <subcellularLocation>
        <location evidence="1">Nucleus</location>
    </subcellularLocation>
</comment>
<dbReference type="PROSITE" id="PS51726">
    <property type="entry name" value="MYST_HAT"/>
    <property type="match status" value="1"/>
</dbReference>
<keyword evidence="10" id="KW-0804">Transcription</keyword>
<dbReference type="GO" id="GO:0005634">
    <property type="term" value="C:nucleus"/>
    <property type="evidence" value="ECO:0007669"/>
    <property type="project" value="UniProtKB-SubCell"/>
</dbReference>
<evidence type="ECO:0000256" key="3">
    <source>
        <dbReference type="ARBA" id="ARBA00013184"/>
    </source>
</evidence>
<evidence type="ECO:0000256" key="4">
    <source>
        <dbReference type="ARBA" id="ARBA00022679"/>
    </source>
</evidence>
<organism evidence="15 16">
    <name type="scientific">Brettanomyces naardenensis</name>
    <name type="common">Yeast</name>
    <dbReference type="NCBI Taxonomy" id="13370"/>
    <lineage>
        <taxon>Eukaryota</taxon>
        <taxon>Fungi</taxon>
        <taxon>Dikarya</taxon>
        <taxon>Ascomycota</taxon>
        <taxon>Saccharomycotina</taxon>
        <taxon>Pichiomycetes</taxon>
        <taxon>Pichiales</taxon>
        <taxon>Pichiaceae</taxon>
        <taxon>Brettanomyces</taxon>
    </lineage>
</organism>
<dbReference type="GO" id="GO:0008270">
    <property type="term" value="F:zinc ion binding"/>
    <property type="evidence" value="ECO:0007669"/>
    <property type="project" value="UniProtKB-KW"/>
</dbReference>
<dbReference type="InterPro" id="IPR036388">
    <property type="entry name" value="WH-like_DNA-bd_sf"/>
</dbReference>
<evidence type="ECO:0000313" key="15">
    <source>
        <dbReference type="EMBL" id="VEU22418.1"/>
    </source>
</evidence>
<dbReference type="GO" id="GO:0035267">
    <property type="term" value="C:NuA4 histone acetyltransferase complex"/>
    <property type="evidence" value="ECO:0007669"/>
    <property type="project" value="TreeGrafter"/>
</dbReference>